<dbReference type="InterPro" id="IPR018964">
    <property type="entry name" value="Phage_phiJL001_Gp84_C"/>
</dbReference>
<dbReference type="Pfam" id="PF09931">
    <property type="entry name" value="Phage_phiJL001_Gp84_N"/>
    <property type="match status" value="1"/>
</dbReference>
<proteinExistence type="predicted"/>
<feature type="domain" description="Bacteriophage phiJL001 Gp84 C-terminal" evidence="1">
    <location>
        <begin position="182"/>
        <end position="265"/>
    </location>
</feature>
<organism evidence="2 3">
    <name type="scientific">Paracoccus onchidii</name>
    <dbReference type="NCBI Taxonomy" id="3017813"/>
    <lineage>
        <taxon>Bacteria</taxon>
        <taxon>Pseudomonadati</taxon>
        <taxon>Pseudomonadota</taxon>
        <taxon>Alphaproteobacteria</taxon>
        <taxon>Rhodobacterales</taxon>
        <taxon>Paracoccaceae</taxon>
        <taxon>Paracoccus</taxon>
    </lineage>
</organism>
<dbReference type="Proteomes" id="UP001165641">
    <property type="component" value="Unassembled WGS sequence"/>
</dbReference>
<name>A0ABT4ZH34_9RHOB</name>
<sequence>MTTTTICRAWLIARKDGLRLGFTDHDAVLTLDGVAFRPDHGMNARSLMQASGLSVDNSEAEGALTDGAITEQDILAGKWDSAELTMWEVDWADPMRRKKVFAGSLGEVSRSRGAFRAELRGLSEPLNAAQGRVYHPRCSARLGDDACTMKLDGAAYSTVLDVEGCEDGRIFRFAMFPGYESGWFERGVLMMRNGQAEGLQGAIKNDTALPDGGREVELWKSLGIHPETGDRLRLIAGCDKRAETCRLKFNNFLNFRGFPHLPSEDWLLAPRAGG</sequence>
<protein>
    <submittedName>
        <fullName evidence="2">DUF2163 domain-containing protein</fullName>
    </submittedName>
</protein>
<evidence type="ECO:0000313" key="3">
    <source>
        <dbReference type="Proteomes" id="UP001165641"/>
    </source>
</evidence>
<evidence type="ECO:0000259" key="1">
    <source>
        <dbReference type="Pfam" id="PF09356"/>
    </source>
</evidence>
<dbReference type="RefSeq" id="WP_271889156.1">
    <property type="nucleotide sequence ID" value="NZ_JAQBIE010000012.1"/>
</dbReference>
<comment type="caution">
    <text evidence="2">The sequence shown here is derived from an EMBL/GenBank/DDBJ whole genome shotgun (WGS) entry which is preliminary data.</text>
</comment>
<evidence type="ECO:0000313" key="2">
    <source>
        <dbReference type="EMBL" id="MDB6178036.1"/>
    </source>
</evidence>
<keyword evidence="3" id="KW-1185">Reference proteome</keyword>
<dbReference type="EMBL" id="JAQBIE010000012">
    <property type="protein sequence ID" value="MDB6178036.1"/>
    <property type="molecule type" value="Genomic_DNA"/>
</dbReference>
<dbReference type="InterPro" id="IPR011928">
    <property type="entry name" value="Phage_phiJL001_Gp84"/>
</dbReference>
<dbReference type="NCBIfam" id="TIGR02218">
    <property type="entry name" value="phg_TIGR02218"/>
    <property type="match status" value="1"/>
</dbReference>
<gene>
    <name evidence="2" type="ORF">PAF17_11030</name>
</gene>
<reference evidence="2" key="1">
    <citation type="submission" date="2022-12" db="EMBL/GenBank/DDBJ databases">
        <title>Paracoccus onchidii sp. nov., isolated from a marine invertebrate from the South China Sea.</title>
        <authorList>
            <person name="Xu S."/>
            <person name="Liu Z."/>
            <person name="Xu Y."/>
        </authorList>
    </citation>
    <scope>NUCLEOTIDE SEQUENCE</scope>
    <source>
        <strain evidence="2">Z330</strain>
    </source>
</reference>
<dbReference type="Pfam" id="PF09356">
    <property type="entry name" value="Phage_BR0599"/>
    <property type="match status" value="1"/>
</dbReference>
<accession>A0ABT4ZH34</accession>